<proteinExistence type="predicted"/>
<gene>
    <name evidence="6" type="ORF">MXD59_15195</name>
</gene>
<comment type="caution">
    <text evidence="6">The sequence shown here is derived from an EMBL/GenBank/DDBJ whole genome shotgun (WGS) entry which is preliminary data.</text>
</comment>
<evidence type="ECO:0000256" key="3">
    <source>
        <dbReference type="ARBA" id="ARBA00023002"/>
    </source>
</evidence>
<keyword evidence="2" id="KW-0288">FMN</keyword>
<name>A0ABT0JZZ3_9ACTN</name>
<dbReference type="InterPro" id="IPR050172">
    <property type="entry name" value="SsuD_RutA_monooxygenase"/>
</dbReference>
<protein>
    <submittedName>
        <fullName evidence="6">LLM class flavin-dependent oxidoreductase</fullName>
    </submittedName>
</protein>
<evidence type="ECO:0000256" key="4">
    <source>
        <dbReference type="ARBA" id="ARBA00023033"/>
    </source>
</evidence>
<reference evidence="6 7" key="1">
    <citation type="submission" date="2022-04" db="EMBL/GenBank/DDBJ databases">
        <title>Genome diversity in the genus Frankia.</title>
        <authorList>
            <person name="Carlos-Shanley C."/>
            <person name="Hahn D."/>
        </authorList>
    </citation>
    <scope>NUCLEOTIDE SEQUENCE [LARGE SCALE GENOMIC DNA]</scope>
    <source>
        <strain evidence="6 7">Ag45/Mut15</strain>
    </source>
</reference>
<dbReference type="Pfam" id="PF00296">
    <property type="entry name" value="Bac_luciferase"/>
    <property type="match status" value="1"/>
</dbReference>
<keyword evidence="1" id="KW-0285">Flavoprotein</keyword>
<sequence>MLAKQAASLDALSGGRLLLGVGPGWQEAEMRAVGVPPEHRGARTDEYLDAMTSLWTDESPEFHGRYVDFADVLSPPRPTTPGGPRIIIGGHSPAAYRRAVTRGHGWFGTGTVAGLEEGLRGLEKAAAEVDRPARLGRLELTFMHADPTEISVDAVRRVADLGVDRYLVFTTPSRTVAAAEALLERHADLPR</sequence>
<evidence type="ECO:0000256" key="2">
    <source>
        <dbReference type="ARBA" id="ARBA00022643"/>
    </source>
</evidence>
<accession>A0ABT0JZZ3</accession>
<dbReference type="InterPro" id="IPR011251">
    <property type="entry name" value="Luciferase-like_dom"/>
</dbReference>
<dbReference type="PANTHER" id="PTHR42847:SF4">
    <property type="entry name" value="ALKANESULFONATE MONOOXYGENASE-RELATED"/>
    <property type="match status" value="1"/>
</dbReference>
<evidence type="ECO:0000313" key="6">
    <source>
        <dbReference type="EMBL" id="MCK9877103.1"/>
    </source>
</evidence>
<keyword evidence="3" id="KW-0560">Oxidoreductase</keyword>
<dbReference type="Proteomes" id="UP001201873">
    <property type="component" value="Unassembled WGS sequence"/>
</dbReference>
<keyword evidence="7" id="KW-1185">Reference proteome</keyword>
<keyword evidence="4" id="KW-0503">Monooxygenase</keyword>
<dbReference type="PANTHER" id="PTHR42847">
    <property type="entry name" value="ALKANESULFONATE MONOOXYGENASE"/>
    <property type="match status" value="1"/>
</dbReference>
<dbReference type="EMBL" id="JALKFT010000014">
    <property type="protein sequence ID" value="MCK9877103.1"/>
    <property type="molecule type" value="Genomic_DNA"/>
</dbReference>
<dbReference type="SUPFAM" id="SSF51679">
    <property type="entry name" value="Bacterial luciferase-like"/>
    <property type="match status" value="1"/>
</dbReference>
<evidence type="ECO:0000259" key="5">
    <source>
        <dbReference type="Pfam" id="PF00296"/>
    </source>
</evidence>
<evidence type="ECO:0000313" key="7">
    <source>
        <dbReference type="Proteomes" id="UP001201873"/>
    </source>
</evidence>
<feature type="domain" description="Luciferase-like" evidence="5">
    <location>
        <begin position="2"/>
        <end position="146"/>
    </location>
</feature>
<evidence type="ECO:0000256" key="1">
    <source>
        <dbReference type="ARBA" id="ARBA00022630"/>
    </source>
</evidence>
<dbReference type="Gene3D" id="3.20.20.30">
    <property type="entry name" value="Luciferase-like domain"/>
    <property type="match status" value="1"/>
</dbReference>
<dbReference type="InterPro" id="IPR036661">
    <property type="entry name" value="Luciferase-like_sf"/>
</dbReference>
<organism evidence="6 7">
    <name type="scientific">Frankia umida</name>
    <dbReference type="NCBI Taxonomy" id="573489"/>
    <lineage>
        <taxon>Bacteria</taxon>
        <taxon>Bacillati</taxon>
        <taxon>Actinomycetota</taxon>
        <taxon>Actinomycetes</taxon>
        <taxon>Frankiales</taxon>
        <taxon>Frankiaceae</taxon>
        <taxon>Frankia</taxon>
    </lineage>
</organism>